<gene>
    <name evidence="5" type="ORF">GCM10009754_62870</name>
</gene>
<dbReference type="Proteomes" id="UP001501116">
    <property type="component" value="Unassembled WGS sequence"/>
</dbReference>
<dbReference type="SUPFAM" id="SSF53383">
    <property type="entry name" value="PLP-dependent transferases"/>
    <property type="match status" value="1"/>
</dbReference>
<dbReference type="InterPro" id="IPR015422">
    <property type="entry name" value="PyrdxlP-dep_Trfase_small"/>
</dbReference>
<comment type="caution">
    <text evidence="5">The sequence shown here is derived from an EMBL/GenBank/DDBJ whole genome shotgun (WGS) entry which is preliminary data.</text>
</comment>
<reference evidence="5 6" key="1">
    <citation type="journal article" date="2019" name="Int. J. Syst. Evol. Microbiol.">
        <title>The Global Catalogue of Microorganisms (GCM) 10K type strain sequencing project: providing services to taxonomists for standard genome sequencing and annotation.</title>
        <authorList>
            <consortium name="The Broad Institute Genomics Platform"/>
            <consortium name="The Broad Institute Genome Sequencing Center for Infectious Disease"/>
            <person name="Wu L."/>
            <person name="Ma J."/>
        </authorList>
    </citation>
    <scope>NUCLEOTIDE SEQUENCE [LARGE SCALE GENOMIC DNA]</scope>
    <source>
        <strain evidence="5 6">JCM 14545</strain>
    </source>
</reference>
<keyword evidence="5" id="KW-0808">Transferase</keyword>
<keyword evidence="2" id="KW-0663">Pyridoxal phosphate</keyword>
<dbReference type="InterPro" id="IPR015421">
    <property type="entry name" value="PyrdxlP-dep_Trfase_major"/>
</dbReference>
<keyword evidence="6" id="KW-1185">Reference proteome</keyword>
<dbReference type="InterPro" id="IPR015424">
    <property type="entry name" value="PyrdxlP-dep_Trfase"/>
</dbReference>
<dbReference type="Gene3D" id="3.90.1150.10">
    <property type="entry name" value="Aspartate Aminotransferase, domain 1"/>
    <property type="match status" value="1"/>
</dbReference>
<protein>
    <submittedName>
        <fullName evidence="5">Aminotransferase class V-fold PLP-dependent enzyme</fullName>
    </submittedName>
</protein>
<evidence type="ECO:0000256" key="2">
    <source>
        <dbReference type="ARBA" id="ARBA00022898"/>
    </source>
</evidence>
<keyword evidence="3" id="KW-0045">Antibiotic biosynthesis</keyword>
<proteinExistence type="predicted"/>
<evidence type="ECO:0000256" key="1">
    <source>
        <dbReference type="ARBA" id="ARBA00001933"/>
    </source>
</evidence>
<feature type="domain" description="Aminotransferase class V" evidence="4">
    <location>
        <begin position="56"/>
        <end position="389"/>
    </location>
</feature>
<name>A0ABN2S1B7_9PSEU</name>
<dbReference type="PANTHER" id="PTHR43586:SF8">
    <property type="entry name" value="CYSTEINE DESULFURASE 1, CHLOROPLASTIC"/>
    <property type="match status" value="1"/>
</dbReference>
<evidence type="ECO:0000256" key="3">
    <source>
        <dbReference type="ARBA" id="ARBA00023194"/>
    </source>
</evidence>
<accession>A0ABN2S1B7</accession>
<evidence type="ECO:0000259" key="4">
    <source>
        <dbReference type="Pfam" id="PF00266"/>
    </source>
</evidence>
<evidence type="ECO:0000313" key="5">
    <source>
        <dbReference type="EMBL" id="GAA1978339.1"/>
    </source>
</evidence>
<dbReference type="Pfam" id="PF00266">
    <property type="entry name" value="Aminotran_5"/>
    <property type="match status" value="1"/>
</dbReference>
<dbReference type="PANTHER" id="PTHR43586">
    <property type="entry name" value="CYSTEINE DESULFURASE"/>
    <property type="match status" value="1"/>
</dbReference>
<keyword evidence="5" id="KW-0032">Aminotransferase</keyword>
<dbReference type="Gene3D" id="3.40.640.10">
    <property type="entry name" value="Type I PLP-dependent aspartate aminotransferase-like (Major domain)"/>
    <property type="match status" value="1"/>
</dbReference>
<dbReference type="EMBL" id="BAAANN010000030">
    <property type="protein sequence ID" value="GAA1978339.1"/>
    <property type="molecule type" value="Genomic_DNA"/>
</dbReference>
<dbReference type="InterPro" id="IPR000192">
    <property type="entry name" value="Aminotrans_V_dom"/>
</dbReference>
<dbReference type="GO" id="GO:0008483">
    <property type="term" value="F:transaminase activity"/>
    <property type="evidence" value="ECO:0007669"/>
    <property type="project" value="UniProtKB-KW"/>
</dbReference>
<sequence>MDRSRIHLANFFLASPPAVVRTAADHWRARLDADPQLLETFLLGDLAELGSGVSAESPYLQAKAAMAGYLGAPAEEVAFVPSTTSGLALVYNGLSIPAGAEMVLTHDAHYSHHQAMHRAAEKTGAAVRKCALYRDPARATREEILDRVRAALTPRTRCLGLTWVSSRTGVKLPLPEIATVVADANRDRDEADRCLLVVDGVQGFGAEDHDAARLGGDFFIAGAHKWFLGPAGTGVVHGRARAWRQISPTIPSFEIDATLHACWRGNRPLPATRASYFAPGGFTDYANVFALTETAGFHLRIGRSAIAARIRELNTRLRQELAETPGIRLLTPRNPAMAGGLVCFQISGRGAGEVVAALGAHRIRAATSPYAGATVRMGAGIVNSHDEIDRAIATVRLIAARPA</sequence>
<evidence type="ECO:0000313" key="6">
    <source>
        <dbReference type="Proteomes" id="UP001501116"/>
    </source>
</evidence>
<comment type="cofactor">
    <cofactor evidence="1">
        <name>pyridoxal 5'-phosphate</name>
        <dbReference type="ChEBI" id="CHEBI:597326"/>
    </cofactor>
</comment>
<organism evidence="5 6">
    <name type="scientific">Amycolatopsis minnesotensis</name>
    <dbReference type="NCBI Taxonomy" id="337894"/>
    <lineage>
        <taxon>Bacteria</taxon>
        <taxon>Bacillati</taxon>
        <taxon>Actinomycetota</taxon>
        <taxon>Actinomycetes</taxon>
        <taxon>Pseudonocardiales</taxon>
        <taxon>Pseudonocardiaceae</taxon>
        <taxon>Amycolatopsis</taxon>
    </lineage>
</organism>